<sequence length="32" mass="3361">KDFVTSPPDLSEDVVILSSESGEDVVALPSDI</sequence>
<evidence type="ECO:0000313" key="2">
    <source>
        <dbReference type="Proteomes" id="UP001274896"/>
    </source>
</evidence>
<dbReference type="AlphaFoldDB" id="A0AAE0QD57"/>
<organism evidence="1 2">
    <name type="scientific">Hemibagrus guttatus</name>
    <dbReference type="NCBI Taxonomy" id="175788"/>
    <lineage>
        <taxon>Eukaryota</taxon>
        <taxon>Metazoa</taxon>
        <taxon>Chordata</taxon>
        <taxon>Craniata</taxon>
        <taxon>Vertebrata</taxon>
        <taxon>Euteleostomi</taxon>
        <taxon>Actinopterygii</taxon>
        <taxon>Neopterygii</taxon>
        <taxon>Teleostei</taxon>
        <taxon>Ostariophysi</taxon>
        <taxon>Siluriformes</taxon>
        <taxon>Bagridae</taxon>
        <taxon>Hemibagrus</taxon>
    </lineage>
</organism>
<evidence type="ECO:0000313" key="1">
    <source>
        <dbReference type="EMBL" id="KAK3518221.1"/>
    </source>
</evidence>
<gene>
    <name evidence="1" type="ORF">QTP70_033926</name>
</gene>
<dbReference type="EMBL" id="JAUCMX010000018">
    <property type="protein sequence ID" value="KAK3518221.1"/>
    <property type="molecule type" value="Genomic_DNA"/>
</dbReference>
<feature type="non-terminal residue" evidence="1">
    <location>
        <position position="1"/>
    </location>
</feature>
<dbReference type="Proteomes" id="UP001274896">
    <property type="component" value="Unassembled WGS sequence"/>
</dbReference>
<protein>
    <submittedName>
        <fullName evidence="1">Uncharacterized protein</fullName>
    </submittedName>
</protein>
<accession>A0AAE0QD57</accession>
<proteinExistence type="predicted"/>
<reference evidence="1" key="1">
    <citation type="submission" date="2023-06" db="EMBL/GenBank/DDBJ databases">
        <title>Male Hemibagrus guttatus genome.</title>
        <authorList>
            <person name="Bian C."/>
        </authorList>
    </citation>
    <scope>NUCLEOTIDE SEQUENCE</scope>
    <source>
        <strain evidence="1">Male_cb2023</strain>
        <tissue evidence="1">Muscle</tissue>
    </source>
</reference>
<name>A0AAE0QD57_9TELE</name>
<keyword evidence="2" id="KW-1185">Reference proteome</keyword>
<comment type="caution">
    <text evidence="1">The sequence shown here is derived from an EMBL/GenBank/DDBJ whole genome shotgun (WGS) entry which is preliminary data.</text>
</comment>